<organism evidence="2 3">
    <name type="scientific">Candidatus Ichthyocystis hellenicum</name>
    <dbReference type="NCBI Taxonomy" id="1561003"/>
    <lineage>
        <taxon>Bacteria</taxon>
        <taxon>Pseudomonadati</taxon>
        <taxon>Pseudomonadota</taxon>
        <taxon>Betaproteobacteria</taxon>
        <taxon>Burkholderiales</taxon>
        <taxon>Candidatus Ichthyocystis</taxon>
    </lineage>
</organism>
<keyword evidence="1" id="KW-0472">Membrane</keyword>
<keyword evidence="1" id="KW-1133">Transmembrane helix</keyword>
<feature type="transmembrane region" description="Helical" evidence="1">
    <location>
        <begin position="247"/>
        <end position="268"/>
    </location>
</feature>
<keyword evidence="3" id="KW-1185">Reference proteome</keyword>
<dbReference type="Proteomes" id="UP000198651">
    <property type="component" value="Chromosome I"/>
</dbReference>
<evidence type="ECO:0000256" key="1">
    <source>
        <dbReference type="SAM" id="Phobius"/>
    </source>
</evidence>
<keyword evidence="1" id="KW-0812">Transmembrane</keyword>
<sequence>MENPNVNSFNSFSDCECNGSARYISRYHPPFSLVSQITTGSDSIREICKLAAMKIKKAPCFLASAVMLSTVFGSFIGGVDAQVFREGSIGMLLSLSICKLLILESTFDNIKLNHPSLVKLRELPIVDVGSHLKSLLGKSYIENEERISGSVVNEMLKFESYYEEMLLNILRLEHKDQKIISSYIPNITIAVNDNMVTFCGCPRLSKFFVSKHHKSILNHLTDIFPTQVTACGDLVVSPTSYLSRDTVAIIFVVGFLIFALIFYLLMCFRFRGCNFKKNMSLKSIEKDSDRRVDLGLVDFYSSGDPLSLQIGDDSQDEEVDLEVLEVT</sequence>
<name>A0A0S4M9S0_9BURK</name>
<evidence type="ECO:0000313" key="2">
    <source>
        <dbReference type="EMBL" id="CUT18228.1"/>
    </source>
</evidence>
<proteinExistence type="predicted"/>
<evidence type="ECO:0000313" key="3">
    <source>
        <dbReference type="Proteomes" id="UP000198651"/>
    </source>
</evidence>
<dbReference type="RefSeq" id="WP_092490640.1">
    <property type="nucleotide sequence ID" value="NZ_LN906597.1"/>
</dbReference>
<gene>
    <name evidence="2" type="ORF">Ark11_1429</name>
</gene>
<reference evidence="3" key="1">
    <citation type="submission" date="2015-11" db="EMBL/GenBank/DDBJ databases">
        <authorList>
            <person name="Seth-Smith H.M.B."/>
        </authorList>
    </citation>
    <scope>NUCLEOTIDE SEQUENCE [LARGE SCALE GENOMIC DNA]</scope>
    <source>
        <strain evidence="3">2013Ark11</strain>
    </source>
</reference>
<accession>A0A0S4M9S0</accession>
<protein>
    <submittedName>
        <fullName evidence="2">Putative membrane protein</fullName>
    </submittedName>
</protein>
<dbReference type="EMBL" id="LN906597">
    <property type="protein sequence ID" value="CUT18228.1"/>
    <property type="molecule type" value="Genomic_DNA"/>
</dbReference>
<dbReference type="AlphaFoldDB" id="A0A0S4M9S0"/>